<keyword evidence="3 10" id="KW-0285">Flavoprotein</keyword>
<dbReference type="SUPFAM" id="SSF143631">
    <property type="entry name" value="ApbE-like"/>
    <property type="match status" value="1"/>
</dbReference>
<evidence type="ECO:0000256" key="3">
    <source>
        <dbReference type="ARBA" id="ARBA00022630"/>
    </source>
</evidence>
<keyword evidence="13" id="KW-1185">Reference proteome</keyword>
<name>A0A7W9B0C3_9HYPH</name>
<keyword evidence="6 10" id="KW-0274">FAD</keyword>
<evidence type="ECO:0000313" key="12">
    <source>
        <dbReference type="EMBL" id="MBB5703898.1"/>
    </source>
</evidence>
<gene>
    <name evidence="12" type="ORF">FHS76_003813</name>
</gene>
<evidence type="ECO:0000256" key="9">
    <source>
        <dbReference type="ARBA" id="ARBA00048540"/>
    </source>
</evidence>
<accession>A0A7W9B0C3</accession>
<evidence type="ECO:0000256" key="10">
    <source>
        <dbReference type="PIRNR" id="PIRNR006268"/>
    </source>
</evidence>
<dbReference type="AlphaFoldDB" id="A0A7W9B0C3"/>
<reference evidence="12 13" key="1">
    <citation type="submission" date="2020-08" db="EMBL/GenBank/DDBJ databases">
        <title>Genomic Encyclopedia of Type Strains, Phase IV (KMG-IV): sequencing the most valuable type-strain genomes for metagenomic binning, comparative biology and taxonomic classification.</title>
        <authorList>
            <person name="Goeker M."/>
        </authorList>
    </citation>
    <scope>NUCLEOTIDE SEQUENCE [LARGE SCALE GENOMIC DNA]</scope>
    <source>
        <strain evidence="12 13">DSM 26944</strain>
    </source>
</reference>
<keyword evidence="12" id="KW-0449">Lipoprotein</keyword>
<dbReference type="Proteomes" id="UP000555546">
    <property type="component" value="Unassembled WGS sequence"/>
</dbReference>
<dbReference type="PIRSF" id="PIRSF006268">
    <property type="entry name" value="ApbE"/>
    <property type="match status" value="1"/>
</dbReference>
<sequence length="330" mass="35770">MPVNRRLVLAGGIAAAAFYGAPRLASALTAPDPVTWRGQAMGAPARIIVYHPDWKTAERLIRESVREAGRLEDIFTLYRPDSELSRLNRAGALASPSPELVELLSICRTCWQLSDGLFDPTVQPLWECLKSHFSKPNPDPSGPSREEWNKALAQVGFGHVLFDASRIAFARPAMALTLNGIAQGFVTDRVTALLKAGGVKHALVDMGEYRAIGTGPDGRPWRIGIADLEAGSSPEEFIDIEDRGLATSSFEGFQFEESGRFNHLLNPKTGYSASLYERVTVVAPSTAMADALATAFSLMGPKQIASSLKKRTGISAHIKHRNGKNLHLPA</sequence>
<protein>
    <recommendedName>
        <fullName evidence="2 10">FAD:protein FMN transferase</fullName>
        <ecNumber evidence="1 10">2.7.1.180</ecNumber>
    </recommendedName>
    <alternativeName>
        <fullName evidence="8 10">Flavin transferase</fullName>
    </alternativeName>
</protein>
<dbReference type="PANTHER" id="PTHR30040:SF2">
    <property type="entry name" value="FAD:PROTEIN FMN TRANSFERASE"/>
    <property type="match status" value="1"/>
</dbReference>
<evidence type="ECO:0000256" key="8">
    <source>
        <dbReference type="ARBA" id="ARBA00031306"/>
    </source>
</evidence>
<dbReference type="InterPro" id="IPR024932">
    <property type="entry name" value="ApbE"/>
</dbReference>
<comment type="caution">
    <text evidence="12">The sequence shown here is derived from an EMBL/GenBank/DDBJ whole genome shotgun (WGS) entry which is preliminary data.</text>
</comment>
<dbReference type="Gene3D" id="3.10.520.10">
    <property type="entry name" value="ApbE-like domains"/>
    <property type="match status" value="1"/>
</dbReference>
<evidence type="ECO:0000256" key="7">
    <source>
        <dbReference type="ARBA" id="ARBA00022842"/>
    </source>
</evidence>
<keyword evidence="5 10" id="KW-0479">Metal-binding</keyword>
<evidence type="ECO:0000256" key="2">
    <source>
        <dbReference type="ARBA" id="ARBA00016337"/>
    </source>
</evidence>
<dbReference type="GO" id="GO:0016740">
    <property type="term" value="F:transferase activity"/>
    <property type="evidence" value="ECO:0007669"/>
    <property type="project" value="UniProtKB-UniRule"/>
</dbReference>
<keyword evidence="7 10" id="KW-0460">Magnesium</keyword>
<evidence type="ECO:0000256" key="4">
    <source>
        <dbReference type="ARBA" id="ARBA00022679"/>
    </source>
</evidence>
<dbReference type="EMBL" id="JACIJG010000020">
    <property type="protein sequence ID" value="MBB5703898.1"/>
    <property type="molecule type" value="Genomic_DNA"/>
</dbReference>
<dbReference type="InterPro" id="IPR003374">
    <property type="entry name" value="ApbE-like_sf"/>
</dbReference>
<feature type="binding site" evidence="11">
    <location>
        <position position="180"/>
    </location>
    <ligand>
        <name>Mg(2+)</name>
        <dbReference type="ChEBI" id="CHEBI:18420"/>
    </ligand>
</feature>
<keyword evidence="4 10" id="KW-0808">Transferase</keyword>
<evidence type="ECO:0000256" key="6">
    <source>
        <dbReference type="ARBA" id="ARBA00022827"/>
    </source>
</evidence>
<dbReference type="Pfam" id="PF02424">
    <property type="entry name" value="ApbE"/>
    <property type="match status" value="1"/>
</dbReference>
<dbReference type="RefSeq" id="WP_183656441.1">
    <property type="nucleotide sequence ID" value="NZ_JACIJG010000020.1"/>
</dbReference>
<feature type="binding site" evidence="11">
    <location>
        <position position="290"/>
    </location>
    <ligand>
        <name>Mg(2+)</name>
        <dbReference type="ChEBI" id="CHEBI:18420"/>
    </ligand>
</feature>
<evidence type="ECO:0000256" key="11">
    <source>
        <dbReference type="PIRSR" id="PIRSR006268-2"/>
    </source>
</evidence>
<dbReference type="PANTHER" id="PTHR30040">
    <property type="entry name" value="THIAMINE BIOSYNTHESIS LIPOPROTEIN APBE"/>
    <property type="match status" value="1"/>
</dbReference>
<feature type="binding site" evidence="11">
    <location>
        <position position="294"/>
    </location>
    <ligand>
        <name>Mg(2+)</name>
        <dbReference type="ChEBI" id="CHEBI:18420"/>
    </ligand>
</feature>
<evidence type="ECO:0000313" key="13">
    <source>
        <dbReference type="Proteomes" id="UP000555546"/>
    </source>
</evidence>
<comment type="catalytic activity">
    <reaction evidence="9 10">
        <text>L-threonyl-[protein] + FAD = FMN-L-threonyl-[protein] + AMP + H(+)</text>
        <dbReference type="Rhea" id="RHEA:36847"/>
        <dbReference type="Rhea" id="RHEA-COMP:11060"/>
        <dbReference type="Rhea" id="RHEA-COMP:11061"/>
        <dbReference type="ChEBI" id="CHEBI:15378"/>
        <dbReference type="ChEBI" id="CHEBI:30013"/>
        <dbReference type="ChEBI" id="CHEBI:57692"/>
        <dbReference type="ChEBI" id="CHEBI:74257"/>
        <dbReference type="ChEBI" id="CHEBI:456215"/>
        <dbReference type="EC" id="2.7.1.180"/>
    </reaction>
</comment>
<comment type="cofactor">
    <cofactor evidence="11">
        <name>Mg(2+)</name>
        <dbReference type="ChEBI" id="CHEBI:18420"/>
    </cofactor>
    <cofactor evidence="11">
        <name>Mn(2+)</name>
        <dbReference type="ChEBI" id="CHEBI:29035"/>
    </cofactor>
    <text evidence="11">Magnesium. Can also use manganese.</text>
</comment>
<dbReference type="GO" id="GO:0046872">
    <property type="term" value="F:metal ion binding"/>
    <property type="evidence" value="ECO:0007669"/>
    <property type="project" value="UniProtKB-UniRule"/>
</dbReference>
<organism evidence="12 13">
    <name type="scientific">Brucella daejeonensis</name>
    <dbReference type="NCBI Taxonomy" id="659015"/>
    <lineage>
        <taxon>Bacteria</taxon>
        <taxon>Pseudomonadati</taxon>
        <taxon>Pseudomonadota</taxon>
        <taxon>Alphaproteobacteria</taxon>
        <taxon>Hyphomicrobiales</taxon>
        <taxon>Brucellaceae</taxon>
        <taxon>Brucella/Ochrobactrum group</taxon>
        <taxon>Brucella</taxon>
    </lineage>
</organism>
<evidence type="ECO:0000256" key="1">
    <source>
        <dbReference type="ARBA" id="ARBA00011955"/>
    </source>
</evidence>
<comment type="similarity">
    <text evidence="10">Belongs to the ApbE family.</text>
</comment>
<evidence type="ECO:0000256" key="5">
    <source>
        <dbReference type="ARBA" id="ARBA00022723"/>
    </source>
</evidence>
<dbReference type="EC" id="2.7.1.180" evidence="1 10"/>
<proteinExistence type="inferred from homology"/>